<dbReference type="Gene3D" id="3.30.420.10">
    <property type="entry name" value="Ribonuclease H-like superfamily/Ribonuclease H"/>
    <property type="match status" value="1"/>
</dbReference>
<dbReference type="Proteomes" id="UP000319817">
    <property type="component" value="Chromosome"/>
</dbReference>
<dbReference type="InterPro" id="IPR036397">
    <property type="entry name" value="RNaseH_sf"/>
</dbReference>
<dbReference type="GO" id="GO:0003676">
    <property type="term" value="F:nucleic acid binding"/>
    <property type="evidence" value="ECO:0007669"/>
    <property type="project" value="InterPro"/>
</dbReference>
<protein>
    <recommendedName>
        <fullName evidence="1">Tc1-like transposase DDE domain-containing protein</fullName>
    </recommendedName>
</protein>
<evidence type="ECO:0000313" key="3">
    <source>
        <dbReference type="Proteomes" id="UP000319817"/>
    </source>
</evidence>
<dbReference type="InterPro" id="IPR038717">
    <property type="entry name" value="Tc1-like_DDE_dom"/>
</dbReference>
<name>A0A517NQE1_9BACT</name>
<dbReference type="PANTHER" id="PTHR46564:SF1">
    <property type="entry name" value="TRANSPOSASE"/>
    <property type="match status" value="1"/>
</dbReference>
<accession>A0A517NQE1</accession>
<organism evidence="2 3">
    <name type="scientific">Stieleria marina</name>
    <dbReference type="NCBI Taxonomy" id="1930275"/>
    <lineage>
        <taxon>Bacteria</taxon>
        <taxon>Pseudomonadati</taxon>
        <taxon>Planctomycetota</taxon>
        <taxon>Planctomycetia</taxon>
        <taxon>Pirellulales</taxon>
        <taxon>Pirellulaceae</taxon>
        <taxon>Stieleria</taxon>
    </lineage>
</organism>
<dbReference type="EMBL" id="CP036526">
    <property type="protein sequence ID" value="QDT09335.1"/>
    <property type="molecule type" value="Genomic_DNA"/>
</dbReference>
<dbReference type="PANTHER" id="PTHR46564">
    <property type="entry name" value="TRANSPOSASE"/>
    <property type="match status" value="1"/>
</dbReference>
<feature type="domain" description="Tc1-like transposase DDE" evidence="1">
    <location>
        <begin position="1"/>
        <end position="135"/>
    </location>
</feature>
<evidence type="ECO:0000313" key="2">
    <source>
        <dbReference type="EMBL" id="QDT09335.1"/>
    </source>
</evidence>
<dbReference type="Pfam" id="PF13358">
    <property type="entry name" value="DDE_3"/>
    <property type="match status" value="1"/>
</dbReference>
<keyword evidence="3" id="KW-1185">Reference proteome</keyword>
<reference evidence="2 3" key="1">
    <citation type="submission" date="2019-02" db="EMBL/GenBank/DDBJ databases">
        <title>Deep-cultivation of Planctomycetes and their phenomic and genomic characterization uncovers novel biology.</title>
        <authorList>
            <person name="Wiegand S."/>
            <person name="Jogler M."/>
            <person name="Boedeker C."/>
            <person name="Pinto D."/>
            <person name="Vollmers J."/>
            <person name="Rivas-Marin E."/>
            <person name="Kohn T."/>
            <person name="Peeters S.H."/>
            <person name="Heuer A."/>
            <person name="Rast P."/>
            <person name="Oberbeckmann S."/>
            <person name="Bunk B."/>
            <person name="Jeske O."/>
            <person name="Meyerdierks A."/>
            <person name="Storesund J.E."/>
            <person name="Kallscheuer N."/>
            <person name="Luecker S."/>
            <person name="Lage O.M."/>
            <person name="Pohl T."/>
            <person name="Merkel B.J."/>
            <person name="Hornburger P."/>
            <person name="Mueller R.-W."/>
            <person name="Bruemmer F."/>
            <person name="Labrenz M."/>
            <person name="Spormann A.M."/>
            <person name="Op den Camp H."/>
            <person name="Overmann J."/>
            <person name="Amann R."/>
            <person name="Jetten M.S.M."/>
            <person name="Mascher T."/>
            <person name="Medema M.H."/>
            <person name="Devos D.P."/>
            <person name="Kaster A.-K."/>
            <person name="Ovreas L."/>
            <person name="Rohde M."/>
            <person name="Galperin M.Y."/>
            <person name="Jogler C."/>
        </authorList>
    </citation>
    <scope>NUCLEOTIDE SEQUENCE [LARGE SCALE GENOMIC DNA]</scope>
    <source>
        <strain evidence="2 3">K23_9</strain>
    </source>
</reference>
<gene>
    <name evidence="2" type="ORF">K239x_12810</name>
</gene>
<proteinExistence type="predicted"/>
<dbReference type="AlphaFoldDB" id="A0A517NQE1"/>
<sequence>MFLDETGAKTNMTRRYGWGPSDERVMDLVSHGHWETTTLIHAIDCRGSRASTITNGPTNAWVFEAYVDWLLAPALRPGDILIMDNLSSHKGGAVLEKIRATGAEVQFLPPYSPDLNPIEQIFSKIKAHLRRLAVRTERKLYNAIGKAIDTVTPADCLNWFRNSGYIAQKK</sequence>
<dbReference type="InterPro" id="IPR047655">
    <property type="entry name" value="Transpos_IS630-like"/>
</dbReference>
<evidence type="ECO:0000259" key="1">
    <source>
        <dbReference type="Pfam" id="PF13358"/>
    </source>
</evidence>
<dbReference type="NCBIfam" id="NF033545">
    <property type="entry name" value="transpos_IS630"/>
    <property type="match status" value="1"/>
</dbReference>